<sequence>MDAAVSVALNNLVDRITGKDAEKLSAEDKEARVNLVTSIVAGLTEALGGDTSTAKLAAQIETENNYLGQKSEGSRSTM</sequence>
<evidence type="ECO:0000313" key="1">
    <source>
        <dbReference type="EMBL" id="CAB3649065.1"/>
    </source>
</evidence>
<gene>
    <name evidence="1" type="ORF">LMG3431_02713</name>
</gene>
<accession>A0A6S6YX98</accession>
<protein>
    <submittedName>
        <fullName evidence="1">Uncharacterized protein</fullName>
    </submittedName>
</protein>
<dbReference type="RefSeq" id="WP_175175003.1">
    <property type="nucleotide sequence ID" value="NZ_CADIJX010000003.1"/>
</dbReference>
<proteinExistence type="predicted"/>
<dbReference type="EMBL" id="CADIJX010000003">
    <property type="protein sequence ID" value="CAB3649065.1"/>
    <property type="molecule type" value="Genomic_DNA"/>
</dbReference>
<reference evidence="1 2" key="1">
    <citation type="submission" date="2020-04" db="EMBL/GenBank/DDBJ databases">
        <authorList>
            <person name="De Canck E."/>
        </authorList>
    </citation>
    <scope>NUCLEOTIDE SEQUENCE [LARGE SCALE GENOMIC DNA]</scope>
    <source>
        <strain evidence="1 2">LMG 3431</strain>
    </source>
</reference>
<name>A0A6S6YX98_9BURK</name>
<organism evidence="1 2">
    <name type="scientific">Achromobacter pestifer</name>
    <dbReference type="NCBI Taxonomy" id="1353889"/>
    <lineage>
        <taxon>Bacteria</taxon>
        <taxon>Pseudomonadati</taxon>
        <taxon>Pseudomonadota</taxon>
        <taxon>Betaproteobacteria</taxon>
        <taxon>Burkholderiales</taxon>
        <taxon>Alcaligenaceae</taxon>
        <taxon>Achromobacter</taxon>
    </lineage>
</organism>
<keyword evidence="2" id="KW-1185">Reference proteome</keyword>
<evidence type="ECO:0000313" key="2">
    <source>
        <dbReference type="Proteomes" id="UP000494108"/>
    </source>
</evidence>
<dbReference type="AlphaFoldDB" id="A0A6S6YX98"/>
<dbReference type="Proteomes" id="UP000494108">
    <property type="component" value="Unassembled WGS sequence"/>
</dbReference>